<dbReference type="SUPFAM" id="SSF57701">
    <property type="entry name" value="Zn2/Cys6 DNA-binding domain"/>
    <property type="match status" value="1"/>
</dbReference>
<dbReference type="PANTHER" id="PTHR38111">
    <property type="entry name" value="ZN(2)-C6 FUNGAL-TYPE DOMAIN-CONTAINING PROTEIN-RELATED"/>
    <property type="match status" value="1"/>
</dbReference>
<dbReference type="InterPro" id="IPR053178">
    <property type="entry name" value="Osmoadaptation_assoc"/>
</dbReference>
<feature type="domain" description="Zn(2)-C6 fungal-type" evidence="2">
    <location>
        <begin position="9"/>
        <end position="37"/>
    </location>
</feature>
<dbReference type="Proteomes" id="UP001521785">
    <property type="component" value="Unassembled WGS sequence"/>
</dbReference>
<sequence length="559" mass="61950">MTGVVKSARCGTCRDRKVKCDEVKPVCGPCQKGKRICKAPISKVKFARPKGLSAGVVHGSEGLIEPLSQISIVRSISTTEGCNFQTMRLGRRRRAPERMANPDADDHLPLLRRASLSPVQPLQLALLESFRLAHAGLRLSVLAGFMEDVPRMLGHSTAFDDSIACLVNCHNLILHGQRPAGNRKQGNLYAKALLSLQAALTDPVESYSDLTLGAVTILGNVEVFGGGSAIPQNVQHAGGACKLIEMRGPGRVKSDLAKILYMTQRAQGVSNQILKGTSDVVTVAMLRNEETFFNAPEWREISFTDVYDRDTDCIIDEVLREFTALPSLLVKIRAYYFSPDERKSYAIYLEVLRLRKSVGLVADFVDQKLTNGFDIVEGPPMFGDGFLPSTYQFSTMQLSHLCTFYWGLSIIINTIIARFLPANTPSSTLNGLQDQCLLARQRILMSCEYAQQFRPFGTMYLAAPLMMAYDGATPEEKTWIIHQLWQIGELMADVEVVWSRISVEYASKFFYGEPIVLPGGQASSDPLDMRGGAFIKRVQEQIERLSIDERVISREGRNG</sequence>
<keyword evidence="1" id="KW-0539">Nucleus</keyword>
<dbReference type="PANTHER" id="PTHR38111:SF2">
    <property type="entry name" value="FINGER DOMAIN PROTEIN, PUTATIVE (AFU_ORTHOLOGUE AFUA_1G01560)-RELATED"/>
    <property type="match status" value="1"/>
</dbReference>
<dbReference type="CDD" id="cd00067">
    <property type="entry name" value="GAL4"/>
    <property type="match status" value="1"/>
</dbReference>
<dbReference type="InterPro" id="IPR036864">
    <property type="entry name" value="Zn2-C6_fun-type_DNA-bd_sf"/>
</dbReference>
<organism evidence="3 4">
    <name type="scientific">Paraconiothyrium brasiliense</name>
    <dbReference type="NCBI Taxonomy" id="300254"/>
    <lineage>
        <taxon>Eukaryota</taxon>
        <taxon>Fungi</taxon>
        <taxon>Dikarya</taxon>
        <taxon>Ascomycota</taxon>
        <taxon>Pezizomycotina</taxon>
        <taxon>Dothideomycetes</taxon>
        <taxon>Pleosporomycetidae</taxon>
        <taxon>Pleosporales</taxon>
        <taxon>Massarineae</taxon>
        <taxon>Didymosphaeriaceae</taxon>
        <taxon>Paraconiothyrium</taxon>
    </lineage>
</organism>
<dbReference type="Gene3D" id="4.10.240.10">
    <property type="entry name" value="Zn(2)-C6 fungal-type DNA-binding domain"/>
    <property type="match status" value="1"/>
</dbReference>
<accession>A0ABR3R0D7</accession>
<dbReference type="EMBL" id="JAKJXO020000012">
    <property type="protein sequence ID" value="KAL1597872.1"/>
    <property type="molecule type" value="Genomic_DNA"/>
</dbReference>
<name>A0ABR3R0D7_9PLEO</name>
<dbReference type="InterPro" id="IPR001138">
    <property type="entry name" value="Zn2Cys6_DnaBD"/>
</dbReference>
<protein>
    <recommendedName>
        <fullName evidence="2">Zn(2)-C6 fungal-type domain-containing protein</fullName>
    </recommendedName>
</protein>
<evidence type="ECO:0000259" key="2">
    <source>
        <dbReference type="PROSITE" id="PS50048"/>
    </source>
</evidence>
<gene>
    <name evidence="3" type="ORF">SLS60_008359</name>
</gene>
<evidence type="ECO:0000313" key="4">
    <source>
        <dbReference type="Proteomes" id="UP001521785"/>
    </source>
</evidence>
<comment type="caution">
    <text evidence="3">The sequence shown here is derived from an EMBL/GenBank/DDBJ whole genome shotgun (WGS) entry which is preliminary data.</text>
</comment>
<keyword evidence="4" id="KW-1185">Reference proteome</keyword>
<evidence type="ECO:0000313" key="3">
    <source>
        <dbReference type="EMBL" id="KAL1597872.1"/>
    </source>
</evidence>
<proteinExistence type="predicted"/>
<dbReference type="PROSITE" id="PS50048">
    <property type="entry name" value="ZN2_CY6_FUNGAL_2"/>
    <property type="match status" value="1"/>
</dbReference>
<evidence type="ECO:0000256" key="1">
    <source>
        <dbReference type="ARBA" id="ARBA00023242"/>
    </source>
</evidence>
<dbReference type="SMART" id="SM00066">
    <property type="entry name" value="GAL4"/>
    <property type="match status" value="1"/>
</dbReference>
<reference evidence="3 4" key="1">
    <citation type="submission" date="2024-02" db="EMBL/GenBank/DDBJ databases">
        <title>De novo assembly and annotation of 12 fungi associated with fruit tree decline syndrome in Ontario, Canada.</title>
        <authorList>
            <person name="Sulman M."/>
            <person name="Ellouze W."/>
            <person name="Ilyukhin E."/>
        </authorList>
    </citation>
    <scope>NUCLEOTIDE SEQUENCE [LARGE SCALE GENOMIC DNA]</scope>
    <source>
        <strain evidence="3 4">M42-189</strain>
    </source>
</reference>